<feature type="coiled-coil region" evidence="1">
    <location>
        <begin position="317"/>
        <end position="344"/>
    </location>
</feature>
<organism evidence="2">
    <name type="scientific">Acidithiobacillus ferrianus</name>
    <dbReference type="NCBI Taxonomy" id="2678518"/>
    <lineage>
        <taxon>Bacteria</taxon>
        <taxon>Pseudomonadati</taxon>
        <taxon>Pseudomonadota</taxon>
        <taxon>Acidithiobacillia</taxon>
        <taxon>Acidithiobacillales</taxon>
        <taxon>Acidithiobacillaceae</taxon>
        <taxon>Acidithiobacillus</taxon>
    </lineage>
</organism>
<evidence type="ECO:0000256" key="1">
    <source>
        <dbReference type="SAM" id="Coils"/>
    </source>
</evidence>
<proteinExistence type="predicted"/>
<keyword evidence="1" id="KW-0175">Coiled coil</keyword>
<protein>
    <submittedName>
        <fullName evidence="2">Uncharacterized protein</fullName>
    </submittedName>
</protein>
<dbReference type="AlphaFoldDB" id="A0A845UFS6"/>
<reference evidence="2" key="1">
    <citation type="submission" date="2019-11" db="EMBL/GenBank/DDBJ databases">
        <title>Acidithiobacillus ferrianus sp. nov.: a facultatively anaerobic and extremely acidophilic chemolithoautotroph.</title>
        <authorList>
            <person name="Norris P.R."/>
            <person name="Falagan C."/>
            <person name="Moya-Beltran A."/>
            <person name="Castro M."/>
            <person name="Quatrini R."/>
            <person name="Johnson D.B."/>
        </authorList>
    </citation>
    <scope>NUCLEOTIDE SEQUENCE [LARGE SCALE GENOMIC DNA]</scope>
    <source>
        <strain evidence="2">MG</strain>
    </source>
</reference>
<accession>A0A845UFS6</accession>
<sequence>MNVSELSNLTHWITNEIENKGIPQKYQALQALLQQHSQPNNQKPPFESQKQDLINTLISVPLIQLTKDQLEFLSCLGIAQTVGEDGIKKIEDVLYKNVIDVATSARKIQEINQQIVEGITKSKKIKEGLVGCVSEEEYEAENEILMRVSFTGNALMSNVADFRKWGTFWFEIGRGVAMAHNAAPEEIKIVGATKGSIIIELAVVSDIAVTISQIILAALKVAEKVIDIKTKAEELRGLKMKNTRLAKDLDAEAENEKKAGIEEITAEVSNTLQLKESEEGEKIKVLDKAVKNIVEFIEKGGIVDFVAPEIGKEEDSKEDNNKKLRLAFQEIRRLETKMALLEHKTP</sequence>
<evidence type="ECO:0000313" key="2">
    <source>
        <dbReference type="EMBL" id="NDU42724.1"/>
    </source>
</evidence>
<dbReference type="EMBL" id="WNJL01000034">
    <property type="protein sequence ID" value="NDU42724.1"/>
    <property type="molecule type" value="Genomic_DNA"/>
</dbReference>
<gene>
    <name evidence="2" type="ORF">GL267_08755</name>
</gene>
<name>A0A845UFS6_9PROT</name>
<dbReference type="RefSeq" id="WP_163097960.1">
    <property type="nucleotide sequence ID" value="NZ_CP127523.1"/>
</dbReference>
<comment type="caution">
    <text evidence="2">The sequence shown here is derived from an EMBL/GenBank/DDBJ whole genome shotgun (WGS) entry which is preliminary data.</text>
</comment>